<feature type="region of interest" description="Disordered" evidence="1">
    <location>
        <begin position="77"/>
        <end position="97"/>
    </location>
</feature>
<proteinExistence type="predicted"/>
<dbReference type="Proteomes" id="UP000193560">
    <property type="component" value="Unassembled WGS sequence"/>
</dbReference>
<keyword evidence="5" id="KW-1185">Reference proteome</keyword>
<protein>
    <recommendedName>
        <fullName evidence="3">Choice-of-anchor A domain-containing protein</fullName>
    </recommendedName>
</protein>
<feature type="chain" id="PRO_5012394479" description="Choice-of-anchor A domain-containing protein" evidence="2">
    <location>
        <begin position="27"/>
        <end position="743"/>
    </location>
</feature>
<feature type="domain" description="Choice-of-anchor A" evidence="3">
    <location>
        <begin position="177"/>
        <end position="453"/>
    </location>
</feature>
<dbReference type="Pfam" id="PF20597">
    <property type="entry name" value="pAdhesive_15"/>
    <property type="match status" value="1"/>
</dbReference>
<evidence type="ECO:0000256" key="2">
    <source>
        <dbReference type="SAM" id="SignalP"/>
    </source>
</evidence>
<comment type="caution">
    <text evidence="4">The sequence shown here is derived from an EMBL/GenBank/DDBJ whole genome shotgun (WGS) entry which is preliminary data.</text>
</comment>
<reference evidence="4 5" key="1">
    <citation type="submission" date="2016-07" db="EMBL/GenBank/DDBJ databases">
        <title>Pervasive Adenine N6-methylation of Active Genes in Fungi.</title>
        <authorList>
            <consortium name="DOE Joint Genome Institute"/>
            <person name="Mondo S.J."/>
            <person name="Dannebaum R.O."/>
            <person name="Kuo R.C."/>
            <person name="Labutti K."/>
            <person name="Haridas S."/>
            <person name="Kuo A."/>
            <person name="Salamov A."/>
            <person name="Ahrendt S.R."/>
            <person name="Lipzen A."/>
            <person name="Sullivan W."/>
            <person name="Andreopoulos W.B."/>
            <person name="Clum A."/>
            <person name="Lindquist E."/>
            <person name="Daum C."/>
            <person name="Ramamoorthy G.K."/>
            <person name="Gryganskyi A."/>
            <person name="Culley D."/>
            <person name="Magnuson J.K."/>
            <person name="James T.Y."/>
            <person name="O'Malley M.A."/>
            <person name="Stajich J.E."/>
            <person name="Spatafora J.W."/>
            <person name="Visel A."/>
            <person name="Grigoriev I.V."/>
        </authorList>
    </citation>
    <scope>NUCLEOTIDE SEQUENCE [LARGE SCALE GENOMIC DNA]</scope>
    <source>
        <strain evidence="4 5">NRRL 1336</strain>
    </source>
</reference>
<name>A0A1X2I9S9_9FUNG</name>
<evidence type="ECO:0000313" key="5">
    <source>
        <dbReference type="Proteomes" id="UP000193560"/>
    </source>
</evidence>
<dbReference type="AlphaFoldDB" id="A0A1X2I9S9"/>
<feature type="signal peptide" evidence="2">
    <location>
        <begin position="1"/>
        <end position="26"/>
    </location>
</feature>
<feature type="region of interest" description="Disordered" evidence="1">
    <location>
        <begin position="705"/>
        <end position="743"/>
    </location>
</feature>
<feature type="region of interest" description="Disordered" evidence="1">
    <location>
        <begin position="481"/>
        <end position="509"/>
    </location>
</feature>
<keyword evidence="2" id="KW-0732">Signal</keyword>
<gene>
    <name evidence="4" type="ORF">BCR42DRAFT_468130</name>
</gene>
<dbReference type="NCBIfam" id="TIGR04215">
    <property type="entry name" value="choice_anch_A"/>
    <property type="match status" value="1"/>
</dbReference>
<evidence type="ECO:0000313" key="4">
    <source>
        <dbReference type="EMBL" id="ORZ12372.1"/>
    </source>
</evidence>
<dbReference type="InterPro" id="IPR026588">
    <property type="entry name" value="Choice_anch_A"/>
</dbReference>
<accession>A0A1X2I9S9</accession>
<dbReference type="STRING" id="90262.A0A1X2I9S9"/>
<feature type="compositionally biased region" description="Pro residues" evidence="1">
    <location>
        <begin position="481"/>
        <end position="491"/>
    </location>
</feature>
<evidence type="ECO:0000259" key="3">
    <source>
        <dbReference type="Pfam" id="PF20597"/>
    </source>
</evidence>
<sequence length="743" mass="81283">MLRIAPIKLCGLLLLCVACFTTVVMAFSLFGSGSAKKNNVVDEEDHRLMKRHYGGGRRGGGKEYIIGGYEIDGEYTDDEEAQQEEDEEDEGYGYERNDHGKIYSDEHRITTEYTTVTGSCIPADGGQNYYSQYNAMQQYFQMGIYGNGRAASVASPFSVGTTPPACDDDPEWAKIRDHWNAIFFGDYTVGGYQQTLGPLAVQGDFIGHDYVLSTNHQFQCSSDVKLDNTAFVVGGTVTGQVVISRGMSYVGNVAGSNSVSGSCPPAQQGTGPVDWAAYYLYWTGLSEALSQLMPTHFIDNNNKMNAITPGSTNSINVFTFNTCNEFNCPLWPGFLSTPDNIFSGYGTWDGPAGGYPSSGTLLFNIPVDDGTTFHIDSIHPSINADYCRTIYNVYPADAQGNYLPNGHITIRRNTVDMIRGLFLAPLADIEDGPTGRFGGMVVGNSYSWQQTNGVEIDDWGAAANGAYYCTKATGCIIPPTPTDDPIIPTPTPTDSEAPSPTDTDRPSILTPDETTTVTDCQTTVSQCTATACTETETLTPDTVTMTTTGDCEMTPPVTITNTDTVTNFVVSTETDCTSTATVSNNIVGPTRTVTQTISTCPPGPDPDCTLTDEFCLDTITTTEPAFCTDYTTVTTTTMCTETEFNPNPDMCTETATECRPTHSLLPKPETVTHTETQTVTYIPGCDDYRYPQCDYNIGQGWDDDNDGDDDWEDGWKHKKHGKKHHRHKKNNRWNKKKKMQHEN</sequence>
<dbReference type="EMBL" id="MCGE01000019">
    <property type="protein sequence ID" value="ORZ12372.1"/>
    <property type="molecule type" value="Genomic_DNA"/>
</dbReference>
<evidence type="ECO:0000256" key="1">
    <source>
        <dbReference type="SAM" id="MobiDB-lite"/>
    </source>
</evidence>
<feature type="compositionally biased region" description="Acidic residues" evidence="1">
    <location>
        <begin position="77"/>
        <end position="92"/>
    </location>
</feature>
<dbReference type="OrthoDB" id="2286050at2759"/>
<organism evidence="4 5">
    <name type="scientific">Absidia repens</name>
    <dbReference type="NCBI Taxonomy" id="90262"/>
    <lineage>
        <taxon>Eukaryota</taxon>
        <taxon>Fungi</taxon>
        <taxon>Fungi incertae sedis</taxon>
        <taxon>Mucoromycota</taxon>
        <taxon>Mucoromycotina</taxon>
        <taxon>Mucoromycetes</taxon>
        <taxon>Mucorales</taxon>
        <taxon>Cunninghamellaceae</taxon>
        <taxon>Absidia</taxon>
    </lineage>
</organism>
<feature type="compositionally biased region" description="Basic residues" evidence="1">
    <location>
        <begin position="716"/>
        <end position="743"/>
    </location>
</feature>